<dbReference type="AlphaFoldDB" id="A0A6B8VPA5"/>
<dbReference type="Pfam" id="PF01656">
    <property type="entry name" value="CbiA"/>
    <property type="match status" value="1"/>
</dbReference>
<dbReference type="PANTHER" id="PTHR13696:SF96">
    <property type="entry name" value="COBQ_COBB_MIND_PARA NUCLEOTIDE BINDING DOMAIN-CONTAINING PROTEIN"/>
    <property type="match status" value="1"/>
</dbReference>
<proteinExistence type="predicted"/>
<dbReference type="Gene3D" id="3.40.50.300">
    <property type="entry name" value="P-loop containing nucleotide triphosphate hydrolases"/>
    <property type="match status" value="1"/>
</dbReference>
<sequence length="196" mass="21064">MLISVVNAKGGVGKTTTSMYLAAAFAAQGKDVRVIDLDRQGTAIDWAERAQDAGEPLPFRVENTIPRRLERIARLAEPEELIVVDTPPGDPEAIDAAIAAADFVVVPTRATNADLSRVWELQPSLEGKAYGVLITFARTGTSSLDIVLQALADNAVPVFDELIPLRENIHSTFGYTPGPESHGYDGVAKQILEVVE</sequence>
<evidence type="ECO:0000313" key="2">
    <source>
        <dbReference type="EMBL" id="QGU05903.1"/>
    </source>
</evidence>
<feature type="domain" description="CobQ/CobB/MinD/ParA nucleotide binding" evidence="1">
    <location>
        <begin position="3"/>
        <end position="170"/>
    </location>
</feature>
<dbReference type="KEGG" id="ccoe:CETAM_13390"/>
<dbReference type="Proteomes" id="UP000425178">
    <property type="component" value="Plasmid pCETAM"/>
</dbReference>
<dbReference type="GO" id="GO:0016787">
    <property type="term" value="F:hydrolase activity"/>
    <property type="evidence" value="ECO:0007669"/>
    <property type="project" value="UniProtKB-KW"/>
</dbReference>
<protein>
    <submittedName>
        <fullName evidence="2">Chromosome-partitioning ATPase Soj</fullName>
        <ecNumber evidence="2">3.6.-.-</ecNumber>
    </submittedName>
</protein>
<dbReference type="CDD" id="cd02042">
    <property type="entry name" value="ParAB_family"/>
    <property type="match status" value="1"/>
</dbReference>
<evidence type="ECO:0000259" key="1">
    <source>
        <dbReference type="Pfam" id="PF01656"/>
    </source>
</evidence>
<evidence type="ECO:0000313" key="3">
    <source>
        <dbReference type="Proteomes" id="UP000425178"/>
    </source>
</evidence>
<keyword evidence="2" id="KW-0614">Plasmid</keyword>
<accession>A0A6B8VPA5</accession>
<geneLocation type="plasmid" evidence="2 3">
    <name>pCETAM</name>
</geneLocation>
<dbReference type="EC" id="3.6.-.-" evidence="2"/>
<reference evidence="2 3" key="1">
    <citation type="journal article" date="2021" name="Int. J. Syst. Evol. Microbiol.">
        <title>Classification of three corynebacterial strains isolated from a small paddock in North Rhine-Westphalia: proposal of &lt;i&gt;Corynebacterium kalinowskii&lt;/i&gt; sp. nov., &lt;i&gt;Corynebacterium comes&lt;/i&gt; sp. nov. and &lt;i&gt;Corynebacterium occultum&lt;/i&gt; sp. nov.</title>
        <authorList>
            <person name="Schaffert L."/>
            <person name="Ruwe M."/>
            <person name="Milse J."/>
            <person name="Hanuschka K."/>
            <person name="Ortseifen V."/>
            <person name="Droste J."/>
            <person name="Brandt D."/>
            <person name="Schl L."/>
            <person name="Kutter Y."/>
            <person name="Vinke S."/>
            <person name="Vieh P."/>
            <person name="Jacob L."/>
            <person name="L N.C."/>
            <person name="Schulte-Berndt E."/>
            <person name="Hain C."/>
            <person name="Linder M."/>
            <person name="Schmidt P."/>
            <person name="Wollenschl L."/>
            <person name="Luttermann T."/>
            <person name="Thieme E."/>
            <person name="Hassa J."/>
            <person name="Haak M."/>
            <person name="Wittchen M."/>
            <person name="Mentz A."/>
            <person name="Persicke M."/>
            <person name="Busche T."/>
            <person name="R C."/>
        </authorList>
    </citation>
    <scope>NUCLEOTIDE SEQUENCE [LARGE SCALE GENOMIC DNA]</scope>
    <source>
        <strain evidence="2 3">2019</strain>
    </source>
</reference>
<keyword evidence="2" id="KW-0378">Hydrolase</keyword>
<dbReference type="InterPro" id="IPR002586">
    <property type="entry name" value="CobQ/CobB/MinD/ParA_Nub-bd_dom"/>
</dbReference>
<dbReference type="InterPro" id="IPR027417">
    <property type="entry name" value="P-loop_NTPase"/>
</dbReference>
<dbReference type="RefSeq" id="WP_156229537.1">
    <property type="nucleotide sequence ID" value="NZ_CP046454.1"/>
</dbReference>
<gene>
    <name evidence="2" type="primary">soj4</name>
    <name evidence="2" type="ORF">CETAM_13390</name>
</gene>
<keyword evidence="3" id="KW-1185">Reference proteome</keyword>
<dbReference type="SUPFAM" id="SSF52540">
    <property type="entry name" value="P-loop containing nucleoside triphosphate hydrolases"/>
    <property type="match status" value="1"/>
</dbReference>
<dbReference type="PANTHER" id="PTHR13696">
    <property type="entry name" value="P-LOOP CONTAINING NUCLEOSIDE TRIPHOSPHATE HYDROLASE"/>
    <property type="match status" value="1"/>
</dbReference>
<dbReference type="EMBL" id="CP046454">
    <property type="protein sequence ID" value="QGU05903.1"/>
    <property type="molecule type" value="Genomic_DNA"/>
</dbReference>
<name>A0A6B8VPA5_9CORY</name>
<dbReference type="InterPro" id="IPR050678">
    <property type="entry name" value="DNA_Partitioning_ATPase"/>
</dbReference>
<organism evidence="2 3">
    <name type="scientific">Corynebacterium comes</name>
    <dbReference type="NCBI Taxonomy" id="2675218"/>
    <lineage>
        <taxon>Bacteria</taxon>
        <taxon>Bacillati</taxon>
        <taxon>Actinomycetota</taxon>
        <taxon>Actinomycetes</taxon>
        <taxon>Mycobacteriales</taxon>
        <taxon>Corynebacteriaceae</taxon>
        <taxon>Corynebacterium</taxon>
    </lineage>
</organism>